<dbReference type="SUPFAM" id="SSF55073">
    <property type="entry name" value="Nucleotide cyclase"/>
    <property type="match status" value="1"/>
</dbReference>
<organism evidence="3 4">
    <name type="scientific">Ferrovibrio xuzhouensis</name>
    <dbReference type="NCBI Taxonomy" id="1576914"/>
    <lineage>
        <taxon>Bacteria</taxon>
        <taxon>Pseudomonadati</taxon>
        <taxon>Pseudomonadota</taxon>
        <taxon>Alphaproteobacteria</taxon>
        <taxon>Rhodospirillales</taxon>
        <taxon>Rhodospirillaceae</taxon>
        <taxon>Ferrovibrio</taxon>
    </lineage>
</organism>
<dbReference type="InterPro" id="IPR001054">
    <property type="entry name" value="A/G_cyclase"/>
</dbReference>
<feature type="transmembrane region" description="Helical" evidence="1">
    <location>
        <begin position="12"/>
        <end position="38"/>
    </location>
</feature>
<keyword evidence="4" id="KW-1185">Reference proteome</keyword>
<dbReference type="RefSeq" id="WP_379720463.1">
    <property type="nucleotide sequence ID" value="NZ_JBHRYJ010000001.1"/>
</dbReference>
<dbReference type="CDD" id="cd18773">
    <property type="entry name" value="PDC1_HK_sensor"/>
    <property type="match status" value="1"/>
</dbReference>
<dbReference type="Pfam" id="PF00211">
    <property type="entry name" value="Guanylate_cyc"/>
    <property type="match status" value="1"/>
</dbReference>
<proteinExistence type="predicted"/>
<dbReference type="SMART" id="SM00044">
    <property type="entry name" value="CYCc"/>
    <property type="match status" value="1"/>
</dbReference>
<feature type="domain" description="Guanylate cyclase" evidence="2">
    <location>
        <begin position="426"/>
        <end position="558"/>
    </location>
</feature>
<accession>A0ABV7V9M6</accession>
<dbReference type="PANTHER" id="PTHR43081:SF1">
    <property type="entry name" value="ADENYLATE CYCLASE, TERMINAL-DIFFERENTIATION SPECIFIC"/>
    <property type="match status" value="1"/>
</dbReference>
<sequence length="613" mass="67583">MQKPLRVPQLRPSISSVLTLGVGLLMLLAGIAFGFAMLSGRLNTVDLLRDRNDRIVSQLVERTELQLDPVQQHVEALRDRLESGRLGTNDIGRLTDYIVATLDGLPQVDALGLLRPNLAATRAERRDGHIVVRHGILSDLPNAGALLDEQKRQALANAMKPSSHWGQMLWSSELQQPLINLSTPVVRDGTFIGGLGAVVSLGTLSRLLEQGSVDGQSVSFILYDNRFVLAHPTLINHQYHLSAEQPMPTLDEIDDPILSRIWTGRTDVRMARAMLSVGGAHIVEAEGKRWIFVYRELHQYGNKPWLVGRYFPFDQIDTEVERLQWAAVVGGVSLVLSLLIAWRLGYLIRRPLLDISAAANRLRNLDFDTPPLGRTRLRELDDASQAINSANAALRWFGNYVPRKLVNRLVREGEDAVNVSKHRDVTVVFTDLVGFTAMSERLTAQETADLLNEHFALVTACIEAEGGIVDKFIGDAVMAMWGAIKRDEDHAVHACAAVRAIGMAMAADNARRLMLGKPILRMRVGIHSGPVVIGNIGAPGRINFTVVGDTVNTAQRLEQLGHDHMNDIDQFIALASAETVEAARLDPPPPPVGLLHVKGRVAPIEVYRLVRRP</sequence>
<evidence type="ECO:0000256" key="1">
    <source>
        <dbReference type="SAM" id="Phobius"/>
    </source>
</evidence>
<dbReference type="CDD" id="cd07302">
    <property type="entry name" value="CHD"/>
    <property type="match status" value="1"/>
</dbReference>
<comment type="caution">
    <text evidence="3">The sequence shown here is derived from an EMBL/GenBank/DDBJ whole genome shotgun (WGS) entry which is preliminary data.</text>
</comment>
<keyword evidence="1" id="KW-1133">Transmembrane helix</keyword>
<dbReference type="InterPro" id="IPR029787">
    <property type="entry name" value="Nucleotide_cyclase"/>
</dbReference>
<dbReference type="EMBL" id="JBHRYJ010000001">
    <property type="protein sequence ID" value="MFC3674111.1"/>
    <property type="molecule type" value="Genomic_DNA"/>
</dbReference>
<dbReference type="PROSITE" id="PS50125">
    <property type="entry name" value="GUANYLATE_CYCLASE_2"/>
    <property type="match status" value="1"/>
</dbReference>
<evidence type="ECO:0000313" key="4">
    <source>
        <dbReference type="Proteomes" id="UP001595711"/>
    </source>
</evidence>
<dbReference type="Gene3D" id="3.30.450.20">
    <property type="entry name" value="PAS domain"/>
    <property type="match status" value="1"/>
</dbReference>
<dbReference type="InterPro" id="IPR050697">
    <property type="entry name" value="Adenylyl/Guanylyl_Cyclase_3/4"/>
</dbReference>
<evidence type="ECO:0000259" key="2">
    <source>
        <dbReference type="PROSITE" id="PS50125"/>
    </source>
</evidence>
<keyword evidence="1" id="KW-0472">Membrane</keyword>
<dbReference type="Gene3D" id="3.30.70.1230">
    <property type="entry name" value="Nucleotide cyclase"/>
    <property type="match status" value="1"/>
</dbReference>
<protein>
    <submittedName>
        <fullName evidence="3">Adenylate/guanylate cyclase domain-containing protein</fullName>
    </submittedName>
</protein>
<gene>
    <name evidence="3" type="ORF">ACFOOQ_01065</name>
</gene>
<keyword evidence="1" id="KW-0812">Transmembrane</keyword>
<name>A0ABV7V9M6_9PROT</name>
<reference evidence="4" key="1">
    <citation type="journal article" date="2019" name="Int. J. Syst. Evol. Microbiol.">
        <title>The Global Catalogue of Microorganisms (GCM) 10K type strain sequencing project: providing services to taxonomists for standard genome sequencing and annotation.</title>
        <authorList>
            <consortium name="The Broad Institute Genomics Platform"/>
            <consortium name="The Broad Institute Genome Sequencing Center for Infectious Disease"/>
            <person name="Wu L."/>
            <person name="Ma J."/>
        </authorList>
    </citation>
    <scope>NUCLEOTIDE SEQUENCE [LARGE SCALE GENOMIC DNA]</scope>
    <source>
        <strain evidence="4">KCTC 42182</strain>
    </source>
</reference>
<evidence type="ECO:0000313" key="3">
    <source>
        <dbReference type="EMBL" id="MFC3674111.1"/>
    </source>
</evidence>
<dbReference type="Proteomes" id="UP001595711">
    <property type="component" value="Unassembled WGS sequence"/>
</dbReference>
<dbReference type="Gene3D" id="6.10.340.10">
    <property type="match status" value="1"/>
</dbReference>
<dbReference type="PANTHER" id="PTHR43081">
    <property type="entry name" value="ADENYLATE CYCLASE, TERMINAL-DIFFERENTIATION SPECIFIC-RELATED"/>
    <property type="match status" value="1"/>
</dbReference>